<dbReference type="InterPro" id="IPR010310">
    <property type="entry name" value="T7SS_ESAT-6-like"/>
</dbReference>
<dbReference type="EMBL" id="RFFH01000005">
    <property type="protein sequence ID" value="RMI32411.1"/>
    <property type="molecule type" value="Genomic_DNA"/>
</dbReference>
<reference evidence="1 2" key="1">
    <citation type="submission" date="2018-10" db="EMBL/GenBank/DDBJ databases">
        <title>Isolation from cow dung.</title>
        <authorList>
            <person name="Ling L."/>
        </authorList>
    </citation>
    <scope>NUCLEOTIDE SEQUENCE [LARGE SCALE GENOMIC DNA]</scope>
    <source>
        <strain evidence="1 2">NEAU-LL90</strain>
    </source>
</reference>
<proteinExistence type="predicted"/>
<dbReference type="OrthoDB" id="4556231at2"/>
<dbReference type="Proteomes" id="UP000279275">
    <property type="component" value="Unassembled WGS sequence"/>
</dbReference>
<evidence type="ECO:0000313" key="2">
    <source>
        <dbReference type="Proteomes" id="UP000279275"/>
    </source>
</evidence>
<accession>A0A3M2L4A9</accession>
<dbReference type="AlphaFoldDB" id="A0A3M2L4A9"/>
<comment type="caution">
    <text evidence="1">The sequence shown here is derived from an EMBL/GenBank/DDBJ whole genome shotgun (WGS) entry which is preliminary data.</text>
</comment>
<sequence length="202" mass="22694">MDEDIHVDTDALENLTTQLRNLNGFISDHLAELDRRVAALHTGGTWDGVAAAAHRSAHDKWSAAAGEFNTGVGDLSDAVKAAHTAYTGAHSANTRMFLPVVVDVPRRCPCLQRRGEEAHGYRCRYRDGHNGVDESPGRYRLDVRFEWLFEEMGHRVRQARWSRGRRRAQAGSNPAVLRLSHRACRVQPRLRGLEGEYRSEQG</sequence>
<dbReference type="SUPFAM" id="SSF140453">
    <property type="entry name" value="EsxAB dimer-like"/>
    <property type="match status" value="1"/>
</dbReference>
<gene>
    <name evidence="1" type="ORF">EBN03_14905</name>
</gene>
<evidence type="ECO:0000313" key="1">
    <source>
        <dbReference type="EMBL" id="RMI32411.1"/>
    </source>
</evidence>
<organism evidence="1 2">
    <name type="scientific">Nocardia stercoris</name>
    <dbReference type="NCBI Taxonomy" id="2483361"/>
    <lineage>
        <taxon>Bacteria</taxon>
        <taxon>Bacillati</taxon>
        <taxon>Actinomycetota</taxon>
        <taxon>Actinomycetes</taxon>
        <taxon>Mycobacteriales</taxon>
        <taxon>Nocardiaceae</taxon>
        <taxon>Nocardia</taxon>
    </lineage>
</organism>
<dbReference type="Pfam" id="PF06013">
    <property type="entry name" value="WXG100"/>
    <property type="match status" value="1"/>
</dbReference>
<name>A0A3M2L4A9_9NOCA</name>
<dbReference type="Gene3D" id="1.10.287.1060">
    <property type="entry name" value="ESAT-6-like"/>
    <property type="match status" value="1"/>
</dbReference>
<protein>
    <submittedName>
        <fullName evidence="1">WXG100 family type VII secretion target</fullName>
    </submittedName>
</protein>
<keyword evidence="2" id="KW-1185">Reference proteome</keyword>
<dbReference type="InterPro" id="IPR036689">
    <property type="entry name" value="ESAT-6-like_sf"/>
</dbReference>